<organism evidence="2 3">
    <name type="scientific">Streptomyces zaomyceticus</name>
    <dbReference type="NCBI Taxonomy" id="68286"/>
    <lineage>
        <taxon>Bacteria</taxon>
        <taxon>Bacillati</taxon>
        <taxon>Actinomycetota</taxon>
        <taxon>Actinomycetes</taxon>
        <taxon>Kitasatosporales</taxon>
        <taxon>Streptomycetaceae</taxon>
        <taxon>Streptomyces</taxon>
    </lineage>
</organism>
<sequence>MGVDGDHAGRVAATHLEASPTFFNIFLWVFKVITLLRTLTRAAQVPAWVTVVYRTATSSTVC</sequence>
<dbReference type="EMBL" id="CP108188">
    <property type="protein sequence ID" value="WTR75167.1"/>
    <property type="molecule type" value="Genomic_DNA"/>
</dbReference>
<name>A0ABZ1LLA6_9ACTN</name>
<keyword evidence="3" id="KW-1185">Reference proteome</keyword>
<evidence type="ECO:0000313" key="3">
    <source>
        <dbReference type="Proteomes" id="UP001622594"/>
    </source>
</evidence>
<accession>A0ABZ1LLA6</accession>
<reference evidence="2 3" key="1">
    <citation type="submission" date="2022-10" db="EMBL/GenBank/DDBJ databases">
        <title>The complete genomes of actinobacterial strains from the NBC collection.</title>
        <authorList>
            <person name="Joergensen T.S."/>
            <person name="Alvarez Arevalo M."/>
            <person name="Sterndorff E.B."/>
            <person name="Faurdal D."/>
            <person name="Vuksanovic O."/>
            <person name="Mourched A.-S."/>
            <person name="Charusanti P."/>
            <person name="Shaw S."/>
            <person name="Blin K."/>
            <person name="Weber T."/>
        </authorList>
    </citation>
    <scope>NUCLEOTIDE SEQUENCE [LARGE SCALE GENOMIC DNA]</scope>
    <source>
        <strain evidence="2 3">NBC_00123</strain>
    </source>
</reference>
<evidence type="ECO:0000313" key="1">
    <source>
        <dbReference type="EMBL" id="WTR67851.1"/>
    </source>
</evidence>
<dbReference type="RefSeq" id="WP_327159428.1">
    <property type="nucleotide sequence ID" value="NZ_CP108062.1"/>
</dbReference>
<proteinExistence type="predicted"/>
<evidence type="ECO:0000313" key="2">
    <source>
        <dbReference type="EMBL" id="WTR75167.1"/>
    </source>
</evidence>
<dbReference type="Proteomes" id="UP001622594">
    <property type="component" value="Chromosome"/>
</dbReference>
<dbReference type="EMBL" id="CP108188">
    <property type="protein sequence ID" value="WTR67851.1"/>
    <property type="molecule type" value="Genomic_DNA"/>
</dbReference>
<protein>
    <submittedName>
        <fullName evidence="2">Uncharacterized protein</fullName>
    </submittedName>
</protein>
<gene>
    <name evidence="1" type="ORF">OG814_00455</name>
    <name evidence="2" type="ORF">OG814_40875</name>
</gene>